<name>A0A150G4S7_GONPE</name>
<protein>
    <submittedName>
        <fullName evidence="1">Uncharacterized protein</fullName>
    </submittedName>
</protein>
<dbReference type="PANTHER" id="PTHR33538:SF2">
    <property type="entry name" value="PROTEIN GAMETE EXPRESSED 1"/>
    <property type="match status" value="1"/>
</dbReference>
<dbReference type="EMBL" id="LSYV01000062">
    <property type="protein sequence ID" value="KXZ44889.1"/>
    <property type="molecule type" value="Genomic_DNA"/>
</dbReference>
<accession>A0A150G4S7</accession>
<evidence type="ECO:0000313" key="2">
    <source>
        <dbReference type="Proteomes" id="UP000075714"/>
    </source>
</evidence>
<dbReference type="OrthoDB" id="377549at2759"/>
<comment type="caution">
    <text evidence="1">The sequence shown here is derived from an EMBL/GenBank/DDBJ whole genome shotgun (WGS) entry which is preliminary data.</text>
</comment>
<organism evidence="1 2">
    <name type="scientific">Gonium pectorale</name>
    <name type="common">Green alga</name>
    <dbReference type="NCBI Taxonomy" id="33097"/>
    <lineage>
        <taxon>Eukaryota</taxon>
        <taxon>Viridiplantae</taxon>
        <taxon>Chlorophyta</taxon>
        <taxon>core chlorophytes</taxon>
        <taxon>Chlorophyceae</taxon>
        <taxon>CS clade</taxon>
        <taxon>Chlamydomonadales</taxon>
        <taxon>Volvocaceae</taxon>
        <taxon>Gonium</taxon>
    </lineage>
</organism>
<dbReference type="PANTHER" id="PTHR33538">
    <property type="entry name" value="PROTEIN GAMETE EXPRESSED 1"/>
    <property type="match status" value="1"/>
</dbReference>
<evidence type="ECO:0000313" key="1">
    <source>
        <dbReference type="EMBL" id="KXZ44889.1"/>
    </source>
</evidence>
<keyword evidence="2" id="KW-1185">Reference proteome</keyword>
<sequence>MTTEQKYKLAHAMNMCFLTSSGHAGYKCSSRMGHRECSTNMDDRAFNSYNTFFANIHSLCLYVSNRNFERHTSQLLNKLYQGAGAAQGLLADMAQGLAAHQAEQRLLQDGLAKMRDEQRVIAAGMREGLQQLGAVQLQAAAIELQVNRTLAMEEELAARQGRLLSRMGDLEALEAQHAAAAGQQWRAVLEAASRVEERQAAHGALQAALAEKSAQLLAHSGQLQGAMESVLAAQRRTSDLLGRVLGGHWTLKDLAFYLAAGALATLLTGPVGLQSARLPLLALLFLTAFCERLLRQYVHSWVPLLGETMPL</sequence>
<proteinExistence type="predicted"/>
<reference evidence="2" key="1">
    <citation type="journal article" date="2016" name="Nat. Commun.">
        <title>The Gonium pectorale genome demonstrates co-option of cell cycle regulation during the evolution of multicellularity.</title>
        <authorList>
            <person name="Hanschen E.R."/>
            <person name="Marriage T.N."/>
            <person name="Ferris P.J."/>
            <person name="Hamaji T."/>
            <person name="Toyoda A."/>
            <person name="Fujiyama A."/>
            <person name="Neme R."/>
            <person name="Noguchi H."/>
            <person name="Minakuchi Y."/>
            <person name="Suzuki M."/>
            <person name="Kawai-Toyooka H."/>
            <person name="Smith D.R."/>
            <person name="Sparks H."/>
            <person name="Anderson J."/>
            <person name="Bakaric R."/>
            <person name="Luria V."/>
            <person name="Karger A."/>
            <person name="Kirschner M.W."/>
            <person name="Durand P.M."/>
            <person name="Michod R.E."/>
            <person name="Nozaki H."/>
            <person name="Olson B.J."/>
        </authorList>
    </citation>
    <scope>NUCLEOTIDE SEQUENCE [LARGE SCALE GENOMIC DNA]</scope>
    <source>
        <strain evidence="2">NIES-2863</strain>
    </source>
</reference>
<dbReference type="Proteomes" id="UP000075714">
    <property type="component" value="Unassembled WGS sequence"/>
</dbReference>
<dbReference type="InterPro" id="IPR040346">
    <property type="entry name" value="GEX1/Brambleberry"/>
</dbReference>
<dbReference type="AlphaFoldDB" id="A0A150G4S7"/>
<gene>
    <name evidence="1" type="ORF">GPECTOR_61g842</name>
</gene>